<dbReference type="AlphaFoldDB" id="A0A172UMS4"/>
<dbReference type="InterPro" id="IPR002925">
    <property type="entry name" value="Dienelactn_hydro"/>
</dbReference>
<dbReference type="Gene3D" id="3.40.50.1820">
    <property type="entry name" value="alpha/beta hydrolase"/>
    <property type="match status" value="1"/>
</dbReference>
<organism evidence="2 3">
    <name type="scientific">Mycobacterium adipatum</name>
    <dbReference type="NCBI Taxonomy" id="1682113"/>
    <lineage>
        <taxon>Bacteria</taxon>
        <taxon>Bacillati</taxon>
        <taxon>Actinomycetota</taxon>
        <taxon>Actinomycetes</taxon>
        <taxon>Mycobacteriales</taxon>
        <taxon>Mycobacteriaceae</taxon>
        <taxon>Mycobacterium</taxon>
    </lineage>
</organism>
<dbReference type="KEGG" id="madi:A7U43_14730"/>
<protein>
    <submittedName>
        <fullName evidence="2">Hydrolase</fullName>
    </submittedName>
</protein>
<dbReference type="Pfam" id="PF01738">
    <property type="entry name" value="DLH"/>
    <property type="match status" value="1"/>
</dbReference>
<evidence type="ECO:0000259" key="1">
    <source>
        <dbReference type="Pfam" id="PF01738"/>
    </source>
</evidence>
<name>A0A172UMS4_9MYCO</name>
<keyword evidence="2" id="KW-0378">Hydrolase</keyword>
<dbReference type="RefSeq" id="WP_067996519.1">
    <property type="nucleotide sequence ID" value="NZ_CP015596.1"/>
</dbReference>
<evidence type="ECO:0000313" key="2">
    <source>
        <dbReference type="EMBL" id="ANE80392.1"/>
    </source>
</evidence>
<dbReference type="Proteomes" id="UP000077143">
    <property type="component" value="Chromosome"/>
</dbReference>
<gene>
    <name evidence="2" type="ORF">A7U43_14730</name>
</gene>
<dbReference type="SUPFAM" id="SSF53474">
    <property type="entry name" value="alpha/beta-Hydrolases"/>
    <property type="match status" value="1"/>
</dbReference>
<dbReference type="InterPro" id="IPR029058">
    <property type="entry name" value="AB_hydrolase_fold"/>
</dbReference>
<evidence type="ECO:0000313" key="3">
    <source>
        <dbReference type="Proteomes" id="UP000077143"/>
    </source>
</evidence>
<reference evidence="2 3" key="1">
    <citation type="submission" date="2016-05" db="EMBL/GenBank/DDBJ databases">
        <title>Complete genome sequence of a phthalic acid esters degrading Mycobacterium sp. YC-RL4.</title>
        <authorList>
            <person name="Ren L."/>
            <person name="Fan S."/>
            <person name="Ruth N."/>
            <person name="Jia Y."/>
            <person name="Wang J."/>
            <person name="Qiao C."/>
        </authorList>
    </citation>
    <scope>NUCLEOTIDE SEQUENCE [LARGE SCALE GENOMIC DNA]</scope>
    <source>
        <strain evidence="2 3">YC-RL4</strain>
    </source>
</reference>
<dbReference type="EMBL" id="CP015596">
    <property type="protein sequence ID" value="ANE80392.1"/>
    <property type="molecule type" value="Genomic_DNA"/>
</dbReference>
<sequence>MTSTDSTGTLRQRVEFTAAGVALHGRLAVPETARGIVVFAQSGGSGRDCMRNGCVEALMNDAGFATLQFDLLTPAEQADRANMFAIEVLAARLIDVTRWVGSRPDTAALPIGYLGTGTGAAAALVAAGDPRLHVAAVVSRGGRPDLAAAQLPTLTAAALFIVAERDAMVLRFNHTAREAMSAECSIEVIRHATHLFEEPGALEQVAVLARDWFIRHLVEHSAL</sequence>
<feature type="domain" description="Dienelactone hydrolase" evidence="1">
    <location>
        <begin position="24"/>
        <end position="200"/>
    </location>
</feature>
<keyword evidence="3" id="KW-1185">Reference proteome</keyword>
<dbReference type="GO" id="GO:0016787">
    <property type="term" value="F:hydrolase activity"/>
    <property type="evidence" value="ECO:0007669"/>
    <property type="project" value="UniProtKB-KW"/>
</dbReference>
<dbReference type="OrthoDB" id="9810066at2"/>
<accession>A0A172UMS4</accession>
<proteinExistence type="predicted"/>
<dbReference type="STRING" id="1682113.A7U43_14730"/>